<gene>
    <name evidence="1" type="ORF">LCGC14_1294930</name>
</gene>
<name>A0A0F9N7W8_9ZZZZ</name>
<dbReference type="AlphaFoldDB" id="A0A0F9N7W8"/>
<protein>
    <submittedName>
        <fullName evidence="1">Uncharacterized protein</fullName>
    </submittedName>
</protein>
<comment type="caution">
    <text evidence="1">The sequence shown here is derived from an EMBL/GenBank/DDBJ whole genome shotgun (WGS) entry which is preliminary data.</text>
</comment>
<accession>A0A0F9N7W8</accession>
<feature type="non-terminal residue" evidence="1">
    <location>
        <position position="102"/>
    </location>
</feature>
<proteinExistence type="predicted"/>
<reference evidence="1" key="1">
    <citation type="journal article" date="2015" name="Nature">
        <title>Complex archaea that bridge the gap between prokaryotes and eukaryotes.</title>
        <authorList>
            <person name="Spang A."/>
            <person name="Saw J.H."/>
            <person name="Jorgensen S.L."/>
            <person name="Zaremba-Niedzwiedzka K."/>
            <person name="Martijn J."/>
            <person name="Lind A.E."/>
            <person name="van Eijk R."/>
            <person name="Schleper C."/>
            <person name="Guy L."/>
            <person name="Ettema T.J."/>
        </authorList>
    </citation>
    <scope>NUCLEOTIDE SEQUENCE</scope>
</reference>
<dbReference type="EMBL" id="LAZR01007502">
    <property type="protein sequence ID" value="KKM84865.1"/>
    <property type="molecule type" value="Genomic_DNA"/>
</dbReference>
<sequence>MAFVKIEKIVESLKSGDLLELERVFLYLMKDNNPYLSEIDSNKSLREQIEINFYIRLNRFLEIGNFGYFKRLLDFSDKLDIFIDINKIPKRIEFISKIHLDG</sequence>
<organism evidence="1">
    <name type="scientific">marine sediment metagenome</name>
    <dbReference type="NCBI Taxonomy" id="412755"/>
    <lineage>
        <taxon>unclassified sequences</taxon>
        <taxon>metagenomes</taxon>
        <taxon>ecological metagenomes</taxon>
    </lineage>
</organism>
<evidence type="ECO:0000313" key="1">
    <source>
        <dbReference type="EMBL" id="KKM84865.1"/>
    </source>
</evidence>